<feature type="region of interest" description="Disordered" evidence="1">
    <location>
        <begin position="37"/>
        <end position="63"/>
    </location>
</feature>
<comment type="caution">
    <text evidence="2">The sequence shown here is derived from an EMBL/GenBank/DDBJ whole genome shotgun (WGS) entry which is preliminary data.</text>
</comment>
<feature type="compositionally biased region" description="Low complexity" evidence="1">
    <location>
        <begin position="54"/>
        <end position="63"/>
    </location>
</feature>
<organism evidence="2 3">
    <name type="scientific">Catenaria anguillulae PL171</name>
    <dbReference type="NCBI Taxonomy" id="765915"/>
    <lineage>
        <taxon>Eukaryota</taxon>
        <taxon>Fungi</taxon>
        <taxon>Fungi incertae sedis</taxon>
        <taxon>Blastocladiomycota</taxon>
        <taxon>Blastocladiomycetes</taxon>
        <taxon>Blastocladiales</taxon>
        <taxon>Catenariaceae</taxon>
        <taxon>Catenaria</taxon>
    </lineage>
</organism>
<protein>
    <submittedName>
        <fullName evidence="2">Uncharacterized protein</fullName>
    </submittedName>
</protein>
<gene>
    <name evidence="2" type="ORF">BCR44DRAFT_1431675</name>
</gene>
<evidence type="ECO:0000313" key="2">
    <source>
        <dbReference type="EMBL" id="ORZ36723.1"/>
    </source>
</evidence>
<dbReference type="OrthoDB" id="5577314at2759"/>
<keyword evidence="3" id="KW-1185">Reference proteome</keyword>
<evidence type="ECO:0000313" key="3">
    <source>
        <dbReference type="Proteomes" id="UP000193411"/>
    </source>
</evidence>
<reference evidence="2 3" key="1">
    <citation type="submission" date="2016-07" db="EMBL/GenBank/DDBJ databases">
        <title>Pervasive Adenine N6-methylation of Active Genes in Fungi.</title>
        <authorList>
            <consortium name="DOE Joint Genome Institute"/>
            <person name="Mondo S.J."/>
            <person name="Dannebaum R.O."/>
            <person name="Kuo R.C."/>
            <person name="Labutti K."/>
            <person name="Haridas S."/>
            <person name="Kuo A."/>
            <person name="Salamov A."/>
            <person name="Ahrendt S.R."/>
            <person name="Lipzen A."/>
            <person name="Sullivan W."/>
            <person name="Andreopoulos W.B."/>
            <person name="Clum A."/>
            <person name="Lindquist E."/>
            <person name="Daum C."/>
            <person name="Ramamoorthy G.K."/>
            <person name="Gryganskyi A."/>
            <person name="Culley D."/>
            <person name="Magnuson J.K."/>
            <person name="James T.Y."/>
            <person name="O'Malley M.A."/>
            <person name="Stajich J.E."/>
            <person name="Spatafora J.W."/>
            <person name="Visel A."/>
            <person name="Grigoriev I.V."/>
        </authorList>
    </citation>
    <scope>NUCLEOTIDE SEQUENCE [LARGE SCALE GENOMIC DNA]</scope>
    <source>
        <strain evidence="2 3">PL171</strain>
    </source>
</reference>
<name>A0A1Y2HSN2_9FUNG</name>
<dbReference type="AlphaFoldDB" id="A0A1Y2HSN2"/>
<accession>A0A1Y2HSN2</accession>
<evidence type="ECO:0000256" key="1">
    <source>
        <dbReference type="SAM" id="MobiDB-lite"/>
    </source>
</evidence>
<sequence length="170" mass="18579">MSQKPKEETIEFIEREDIKNQILAKDFAARGLHLQEKPAAKDLPLTPQDLNRHSSSASAASTTTTVIPILARRKAQEQIQQQATSSHPSVPVPGLLTLDQLMAVWAAPSEQAVAELAAKYQIPLEKLQAVRKYTNTYHVAEWGGSYVGVWGPGSGVEQGLKQQQGTAGRR</sequence>
<dbReference type="Proteomes" id="UP000193411">
    <property type="component" value="Unassembled WGS sequence"/>
</dbReference>
<proteinExistence type="predicted"/>
<dbReference type="EMBL" id="MCFL01000015">
    <property type="protein sequence ID" value="ORZ36723.1"/>
    <property type="molecule type" value="Genomic_DNA"/>
</dbReference>